<dbReference type="Pfam" id="PF00005">
    <property type="entry name" value="ABC_tran"/>
    <property type="match status" value="1"/>
</dbReference>
<sequence>MSLAFRRVACDRGGRRLFDDVSFALAAGEAAVVAGPNGVGKSSLIRIAAGLLPPAEGEVTATERIALLAEAAALDAERTVREGLAFWAALDGADGVTVAQALDAVGLAALAGVPVRMLSTGQRRRVAMARVVASGAPIWLLDEPGNGLDSASVGRLEALIARHRDGGGIVLAATHLPLAIPGAQTIVLSGEEAA</sequence>
<evidence type="ECO:0000256" key="2">
    <source>
        <dbReference type="ARBA" id="ARBA00022741"/>
    </source>
</evidence>
<accession>A0A2T4YUR2</accession>
<dbReference type="NCBIfam" id="TIGR01189">
    <property type="entry name" value="ccmA"/>
    <property type="match status" value="1"/>
</dbReference>
<keyword evidence="1" id="KW-0813">Transport</keyword>
<gene>
    <name evidence="8" type="ORF">C8J24_0951</name>
</gene>
<dbReference type="InterPro" id="IPR027417">
    <property type="entry name" value="P-loop_NTPase"/>
</dbReference>
<dbReference type="InterPro" id="IPR005895">
    <property type="entry name" value="ABC_transptr_haem_export_CcmA"/>
</dbReference>
<evidence type="ECO:0000256" key="5">
    <source>
        <dbReference type="ARBA" id="ARBA00022967"/>
    </source>
</evidence>
<dbReference type="Gene3D" id="3.40.50.300">
    <property type="entry name" value="P-loop containing nucleotide triphosphate hydrolases"/>
    <property type="match status" value="1"/>
</dbReference>
<proteinExistence type="predicted"/>
<dbReference type="PROSITE" id="PS50893">
    <property type="entry name" value="ABC_TRANSPORTER_2"/>
    <property type="match status" value="1"/>
</dbReference>
<dbReference type="GO" id="GO:0017004">
    <property type="term" value="P:cytochrome complex assembly"/>
    <property type="evidence" value="ECO:0007669"/>
    <property type="project" value="UniProtKB-KW"/>
</dbReference>
<keyword evidence="5" id="KW-1278">Translocase</keyword>
<dbReference type="GO" id="GO:0016887">
    <property type="term" value="F:ATP hydrolysis activity"/>
    <property type="evidence" value="ECO:0007669"/>
    <property type="project" value="InterPro"/>
</dbReference>
<comment type="caution">
    <text evidence="8">The sequence shown here is derived from an EMBL/GenBank/DDBJ whole genome shotgun (WGS) entry which is preliminary data.</text>
</comment>
<evidence type="ECO:0000256" key="6">
    <source>
        <dbReference type="ARBA" id="ARBA00023136"/>
    </source>
</evidence>
<protein>
    <submittedName>
        <fullName evidence="8">Heme exporter protein A</fullName>
    </submittedName>
</protein>
<dbReference type="PANTHER" id="PTHR43499">
    <property type="entry name" value="ABC TRANSPORTER I FAMILY MEMBER 1"/>
    <property type="match status" value="1"/>
</dbReference>
<feature type="domain" description="ABC transporter" evidence="7">
    <location>
        <begin position="3"/>
        <end position="193"/>
    </location>
</feature>
<dbReference type="SUPFAM" id="SSF52540">
    <property type="entry name" value="P-loop containing nucleoside triphosphate hydrolases"/>
    <property type="match status" value="1"/>
</dbReference>
<dbReference type="InterPro" id="IPR003439">
    <property type="entry name" value="ABC_transporter-like_ATP-bd"/>
</dbReference>
<keyword evidence="2" id="KW-0547">Nucleotide-binding</keyword>
<evidence type="ECO:0000256" key="4">
    <source>
        <dbReference type="ARBA" id="ARBA00022840"/>
    </source>
</evidence>
<keyword evidence="9" id="KW-1185">Reference proteome</keyword>
<evidence type="ECO:0000313" key="8">
    <source>
        <dbReference type="EMBL" id="PTM47552.1"/>
    </source>
</evidence>
<dbReference type="SMART" id="SM00382">
    <property type="entry name" value="AAA"/>
    <property type="match status" value="1"/>
</dbReference>
<dbReference type="InterPro" id="IPR003593">
    <property type="entry name" value="AAA+_ATPase"/>
</dbReference>
<evidence type="ECO:0000259" key="7">
    <source>
        <dbReference type="PROSITE" id="PS50893"/>
    </source>
</evidence>
<dbReference type="AlphaFoldDB" id="A0A2T4YUR2"/>
<dbReference type="Proteomes" id="UP000240996">
    <property type="component" value="Unassembled WGS sequence"/>
</dbReference>
<keyword evidence="4" id="KW-0067">ATP-binding</keyword>
<evidence type="ECO:0000313" key="9">
    <source>
        <dbReference type="Proteomes" id="UP000240996"/>
    </source>
</evidence>
<dbReference type="GO" id="GO:0022857">
    <property type="term" value="F:transmembrane transporter activity"/>
    <property type="evidence" value="ECO:0007669"/>
    <property type="project" value="InterPro"/>
</dbReference>
<dbReference type="GO" id="GO:0005524">
    <property type="term" value="F:ATP binding"/>
    <property type="evidence" value="ECO:0007669"/>
    <property type="project" value="UniProtKB-KW"/>
</dbReference>
<dbReference type="EMBL" id="PZZN01000001">
    <property type="protein sequence ID" value="PTM47552.1"/>
    <property type="molecule type" value="Genomic_DNA"/>
</dbReference>
<name>A0A2T4YUR2_9SPHN</name>
<evidence type="ECO:0000256" key="1">
    <source>
        <dbReference type="ARBA" id="ARBA00022448"/>
    </source>
</evidence>
<keyword evidence="3" id="KW-0201">Cytochrome c-type biogenesis</keyword>
<evidence type="ECO:0000256" key="3">
    <source>
        <dbReference type="ARBA" id="ARBA00022748"/>
    </source>
</evidence>
<keyword evidence="6" id="KW-0472">Membrane</keyword>
<organism evidence="8 9">
    <name type="scientific">Sphingomonas aerolata</name>
    <dbReference type="NCBI Taxonomy" id="185951"/>
    <lineage>
        <taxon>Bacteria</taxon>
        <taxon>Pseudomonadati</taxon>
        <taxon>Pseudomonadota</taxon>
        <taxon>Alphaproteobacteria</taxon>
        <taxon>Sphingomonadales</taxon>
        <taxon>Sphingomonadaceae</taxon>
        <taxon>Sphingomonas</taxon>
    </lineage>
</organism>
<dbReference type="RefSeq" id="WP_167396661.1">
    <property type="nucleotide sequence ID" value="NZ_PZZN01000001.1"/>
</dbReference>
<dbReference type="PANTHER" id="PTHR43499:SF1">
    <property type="entry name" value="ABC TRANSPORTER I FAMILY MEMBER 1"/>
    <property type="match status" value="1"/>
</dbReference>
<reference evidence="8 9" key="1">
    <citation type="submission" date="2018-04" db="EMBL/GenBank/DDBJ databases">
        <title>Genomic Encyclopedia of Type Strains, Phase III (KMG-III): the genomes of soil and plant-associated and newly described type strains.</title>
        <authorList>
            <person name="Whitman W."/>
        </authorList>
    </citation>
    <scope>NUCLEOTIDE SEQUENCE [LARGE SCALE GENOMIC DNA]</scope>
    <source>
        <strain evidence="8 9">NW12</strain>
    </source>
</reference>